<proteinExistence type="predicted"/>
<evidence type="ECO:0000313" key="2">
    <source>
        <dbReference type="EMBL" id="XDU73846.1"/>
    </source>
</evidence>
<reference evidence="2" key="1">
    <citation type="submission" date="2024-07" db="EMBL/GenBank/DDBJ databases">
        <authorList>
            <person name="Biller S.J."/>
        </authorList>
    </citation>
    <scope>NUCLEOTIDE SEQUENCE</scope>
    <source>
        <strain evidence="2">WC2420</strain>
    </source>
</reference>
<keyword evidence="1" id="KW-1133">Transmembrane helix</keyword>
<feature type="transmembrane region" description="Helical" evidence="1">
    <location>
        <begin position="35"/>
        <end position="56"/>
    </location>
</feature>
<feature type="transmembrane region" description="Helical" evidence="1">
    <location>
        <begin position="6"/>
        <end position="28"/>
    </location>
</feature>
<sequence>MKQDVVMLILVIIFIVILFGTAASIAVRANGMKKVYWLLCSFLLGMGSLSFIYFLAFPVQHKLPDGSLSGEMPPQLGLAGTITQLGVYGTVLGFMVMGLWRLIELFNKRHDS</sequence>
<dbReference type="EMBL" id="CP165628">
    <property type="protein sequence ID" value="XDU73846.1"/>
    <property type="molecule type" value="Genomic_DNA"/>
</dbReference>
<dbReference type="RefSeq" id="WP_009636489.1">
    <property type="nucleotide sequence ID" value="NZ_CP165628.1"/>
</dbReference>
<protein>
    <submittedName>
        <fullName evidence="2">Uncharacterized protein</fullName>
    </submittedName>
</protein>
<dbReference type="AlphaFoldDB" id="A0AB39VUI8"/>
<keyword evidence="1" id="KW-0472">Membrane</keyword>
<name>A0AB39VUI8_9GAMM</name>
<keyword evidence="1" id="KW-0812">Transmembrane</keyword>
<evidence type="ECO:0000256" key="1">
    <source>
        <dbReference type="SAM" id="Phobius"/>
    </source>
</evidence>
<accession>A0AB39VUI8</accession>
<organism evidence="2">
    <name type="scientific">Rouxiella sp. WC2420</name>
    <dbReference type="NCBI Taxonomy" id="3234145"/>
    <lineage>
        <taxon>Bacteria</taxon>
        <taxon>Pseudomonadati</taxon>
        <taxon>Pseudomonadota</taxon>
        <taxon>Gammaproteobacteria</taxon>
        <taxon>Enterobacterales</taxon>
        <taxon>Yersiniaceae</taxon>
        <taxon>Rouxiella</taxon>
    </lineage>
</organism>
<gene>
    <name evidence="2" type="ORF">AB3G37_07135</name>
</gene>
<feature type="transmembrane region" description="Helical" evidence="1">
    <location>
        <begin position="76"/>
        <end position="100"/>
    </location>
</feature>